<dbReference type="Proteomes" id="UP001596215">
    <property type="component" value="Unassembled WGS sequence"/>
</dbReference>
<organism evidence="4 5">
    <name type="scientific">Tatumella punctata</name>
    <dbReference type="NCBI Taxonomy" id="399969"/>
    <lineage>
        <taxon>Bacteria</taxon>
        <taxon>Pseudomonadati</taxon>
        <taxon>Pseudomonadota</taxon>
        <taxon>Gammaproteobacteria</taxon>
        <taxon>Enterobacterales</taxon>
        <taxon>Erwiniaceae</taxon>
        <taxon>Tatumella</taxon>
    </lineage>
</organism>
<dbReference type="InterPro" id="IPR000914">
    <property type="entry name" value="SBP_5_dom"/>
</dbReference>
<protein>
    <submittedName>
        <fullName evidence="4">SgrR family transcriptional regulator</fullName>
    </submittedName>
</protein>
<dbReference type="EMBL" id="JBHSUC010000017">
    <property type="protein sequence ID" value="MFC6362919.1"/>
    <property type="molecule type" value="Genomic_DNA"/>
</dbReference>
<evidence type="ECO:0000313" key="4">
    <source>
        <dbReference type="EMBL" id="MFC6362919.1"/>
    </source>
</evidence>
<dbReference type="SUPFAM" id="SSF53850">
    <property type="entry name" value="Periplasmic binding protein-like II"/>
    <property type="match status" value="1"/>
</dbReference>
<name>A0ABW1VS55_9GAMM</name>
<comment type="caution">
    <text evidence="4">The sequence shown here is derived from an EMBL/GenBank/DDBJ whole genome shotgun (WGS) entry which is preliminary data.</text>
</comment>
<dbReference type="CDD" id="cd08507">
    <property type="entry name" value="PBP2_SgrR_like"/>
    <property type="match status" value="1"/>
</dbReference>
<reference evidence="5" key="1">
    <citation type="journal article" date="2019" name="Int. J. Syst. Evol. Microbiol.">
        <title>The Global Catalogue of Microorganisms (GCM) 10K type strain sequencing project: providing services to taxonomists for standard genome sequencing and annotation.</title>
        <authorList>
            <consortium name="The Broad Institute Genomics Platform"/>
            <consortium name="The Broad Institute Genome Sequencing Center for Infectious Disease"/>
            <person name="Wu L."/>
            <person name="Ma J."/>
        </authorList>
    </citation>
    <scope>NUCLEOTIDE SEQUENCE [LARGE SCALE GENOMIC DNA]</scope>
    <source>
        <strain evidence="5">CGMCC 4.1530</strain>
    </source>
</reference>
<gene>
    <name evidence="4" type="ORF">ACFP73_12580</name>
</gene>
<dbReference type="RefSeq" id="WP_212711287.1">
    <property type="nucleotide sequence ID" value="NZ_BAAAFW010000008.1"/>
</dbReference>
<keyword evidence="1" id="KW-0238">DNA-binding</keyword>
<feature type="domain" description="Transcriptional regulator SgrR N-terminal HTH" evidence="3">
    <location>
        <begin position="5"/>
        <end position="119"/>
    </location>
</feature>
<dbReference type="InterPro" id="IPR039424">
    <property type="entry name" value="SBP_5"/>
</dbReference>
<dbReference type="PANTHER" id="PTHR30290:SF72">
    <property type="entry name" value="HTH-TYPE TRANSCRIPTIONAL REGULATOR SGRR"/>
    <property type="match status" value="1"/>
</dbReference>
<evidence type="ECO:0000259" key="2">
    <source>
        <dbReference type="Pfam" id="PF00496"/>
    </source>
</evidence>
<dbReference type="Gene3D" id="3.40.190.10">
    <property type="entry name" value="Periplasmic binding protein-like II"/>
    <property type="match status" value="1"/>
</dbReference>
<dbReference type="InterPro" id="IPR025370">
    <property type="entry name" value="SgrR_HTH_N"/>
</dbReference>
<proteinExistence type="predicted"/>
<evidence type="ECO:0000259" key="3">
    <source>
        <dbReference type="Pfam" id="PF12793"/>
    </source>
</evidence>
<keyword evidence="5" id="KW-1185">Reference proteome</keyword>
<dbReference type="Pfam" id="PF12793">
    <property type="entry name" value="SgrR_N"/>
    <property type="match status" value="1"/>
</dbReference>
<evidence type="ECO:0000313" key="5">
    <source>
        <dbReference type="Proteomes" id="UP001596215"/>
    </source>
</evidence>
<sequence>MPVTRLEQHYLRLLNYFPSRDITTTLGALADQLCCTKRHMRSLLLRMQDAGWLEWQANAGRGHQSRLILRCSEQQLLLAKAEHLLDDGDIGSAVRLLDNQQPLVSALLRKKLGYSVRQDRQSLRIPYYRTMPHLYPGTPLRRSEAHLVKQIFSGLTRINPQSGRPEADLAHFWSQSSELKWSFHLRPAVRFHDGKELTSKDVVASLIRSAELPLFSHLRQVTAQGSLTVVIELSQPDPQLPLLLTDTAALILPADHASRKDFAVRPIGSGPYFVAENDQWHLRMQAFDDYFGFRGLLDDIEVIVWPLSEQGEAAPPAEATARLHPVAPAAWLSSSLSDIEYTSGMAAGLSGPPDDVSGEMFPEKGGYFLLCDSRSAYWKKPEHRRWIREVLNPYALIQRFIAPIRPFWIPAGSLLPDWLHYMDDGPVTIPPFTRQSEGCGQLTLAYHLQHPEFAMLACEMQHLLQQHNITLTLLGLEYQQWARGDAEADLWLGTVNFAVPESWHVGSWLLGMPLLKHSVSGGDRQRFAGWQQQWREQTLGAKQLTREVIRDGWLQPLFHHWMRLKGPGQAQGIHLNNLGWFDFTRAWMVPPAADN</sequence>
<dbReference type="PANTHER" id="PTHR30290">
    <property type="entry name" value="PERIPLASMIC BINDING COMPONENT OF ABC TRANSPORTER"/>
    <property type="match status" value="1"/>
</dbReference>
<evidence type="ECO:0000256" key="1">
    <source>
        <dbReference type="ARBA" id="ARBA00023125"/>
    </source>
</evidence>
<feature type="domain" description="Solute-binding protein family 5" evidence="2">
    <location>
        <begin position="165"/>
        <end position="305"/>
    </location>
</feature>
<dbReference type="Pfam" id="PF00496">
    <property type="entry name" value="SBP_bac_5"/>
    <property type="match status" value="1"/>
</dbReference>
<accession>A0ABW1VS55</accession>